<gene>
    <name evidence="2" type="ORF">ACH5RR_006143</name>
</gene>
<evidence type="ECO:0000313" key="3">
    <source>
        <dbReference type="Proteomes" id="UP001630127"/>
    </source>
</evidence>
<dbReference type="EMBL" id="JBJUIK010000003">
    <property type="protein sequence ID" value="KAL3532622.1"/>
    <property type="molecule type" value="Genomic_DNA"/>
</dbReference>
<name>A0ABD3AN54_9GENT</name>
<proteinExistence type="predicted"/>
<evidence type="ECO:0000313" key="2">
    <source>
        <dbReference type="EMBL" id="KAL3532622.1"/>
    </source>
</evidence>
<evidence type="ECO:0000256" key="1">
    <source>
        <dbReference type="SAM" id="MobiDB-lite"/>
    </source>
</evidence>
<sequence length="127" mass="13615">MGYHHPFFLCQLHHLQASYLGIYHLFPPAFPGNPPCSSSEPDASPAPSPQSSINLRRAGSPVATPAKGTSTQQSPKNPSPTKGSPGFRVSLPSISTFFLISKRLSSKELYAFSCSINVYGSSSCLRC</sequence>
<dbReference type="AlphaFoldDB" id="A0ABD3AN54"/>
<feature type="region of interest" description="Disordered" evidence="1">
    <location>
        <begin position="34"/>
        <end position="88"/>
    </location>
</feature>
<organism evidence="2 3">
    <name type="scientific">Cinchona calisaya</name>
    <dbReference type="NCBI Taxonomy" id="153742"/>
    <lineage>
        <taxon>Eukaryota</taxon>
        <taxon>Viridiplantae</taxon>
        <taxon>Streptophyta</taxon>
        <taxon>Embryophyta</taxon>
        <taxon>Tracheophyta</taxon>
        <taxon>Spermatophyta</taxon>
        <taxon>Magnoliopsida</taxon>
        <taxon>eudicotyledons</taxon>
        <taxon>Gunneridae</taxon>
        <taxon>Pentapetalae</taxon>
        <taxon>asterids</taxon>
        <taxon>lamiids</taxon>
        <taxon>Gentianales</taxon>
        <taxon>Rubiaceae</taxon>
        <taxon>Cinchonoideae</taxon>
        <taxon>Cinchoneae</taxon>
        <taxon>Cinchona</taxon>
    </lineage>
</organism>
<reference evidence="2 3" key="1">
    <citation type="submission" date="2024-11" db="EMBL/GenBank/DDBJ databases">
        <title>A near-complete genome assembly of Cinchona calisaya.</title>
        <authorList>
            <person name="Lian D.C."/>
            <person name="Zhao X.W."/>
            <person name="Wei L."/>
        </authorList>
    </citation>
    <scope>NUCLEOTIDE SEQUENCE [LARGE SCALE GENOMIC DNA]</scope>
    <source>
        <tissue evidence="2">Nenye</tissue>
    </source>
</reference>
<feature type="compositionally biased region" description="Polar residues" evidence="1">
    <location>
        <begin position="67"/>
        <end position="82"/>
    </location>
</feature>
<comment type="caution">
    <text evidence="2">The sequence shown here is derived from an EMBL/GenBank/DDBJ whole genome shotgun (WGS) entry which is preliminary data.</text>
</comment>
<dbReference type="Proteomes" id="UP001630127">
    <property type="component" value="Unassembled WGS sequence"/>
</dbReference>
<protein>
    <submittedName>
        <fullName evidence="2">Uncharacterized protein</fullName>
    </submittedName>
</protein>
<feature type="compositionally biased region" description="Low complexity" evidence="1">
    <location>
        <begin position="35"/>
        <end position="52"/>
    </location>
</feature>
<keyword evidence="3" id="KW-1185">Reference proteome</keyword>
<accession>A0ABD3AN54</accession>